<evidence type="ECO:0000313" key="1">
    <source>
        <dbReference type="EMBL" id="KUG04446.1"/>
    </source>
</evidence>
<accession>A0A0W8E717</accession>
<proteinExistence type="predicted"/>
<sequence>MSNIKGRIINKESLVNNSAYVKEQYEGLLVCSDEQGFYNIGIQLNENDVLIVDQVKETSVRERIQNWAAQVEDIQRKYGSSGESLENYERLT</sequence>
<gene>
    <name evidence="1" type="ORF">ASZ90_018114</name>
</gene>
<organism evidence="1">
    <name type="scientific">hydrocarbon metagenome</name>
    <dbReference type="NCBI Taxonomy" id="938273"/>
    <lineage>
        <taxon>unclassified sequences</taxon>
        <taxon>metagenomes</taxon>
        <taxon>ecological metagenomes</taxon>
    </lineage>
</organism>
<dbReference type="EMBL" id="LNQE01001848">
    <property type="protein sequence ID" value="KUG04446.1"/>
    <property type="molecule type" value="Genomic_DNA"/>
</dbReference>
<reference evidence="1" key="1">
    <citation type="journal article" date="2015" name="Proc. Natl. Acad. Sci. U.S.A.">
        <title>Networks of energetic and metabolic interactions define dynamics in microbial communities.</title>
        <authorList>
            <person name="Embree M."/>
            <person name="Liu J.K."/>
            <person name="Al-Bassam M.M."/>
            <person name="Zengler K."/>
        </authorList>
    </citation>
    <scope>NUCLEOTIDE SEQUENCE</scope>
</reference>
<protein>
    <submittedName>
        <fullName evidence="1">Uncharacterized protein</fullName>
    </submittedName>
</protein>
<name>A0A0W8E717_9ZZZZ</name>
<comment type="caution">
    <text evidence="1">The sequence shown here is derived from an EMBL/GenBank/DDBJ whole genome shotgun (WGS) entry which is preliminary data.</text>
</comment>
<dbReference type="AlphaFoldDB" id="A0A0W8E717"/>